<gene>
    <name evidence="2" type="ORF">ENU74_01760</name>
</gene>
<comment type="caution">
    <text evidence="2">The sequence shown here is derived from an EMBL/GenBank/DDBJ whole genome shotgun (WGS) entry which is preliminary data.</text>
</comment>
<dbReference type="EMBL" id="DTDR01000052">
    <property type="protein sequence ID" value="HGK63314.1"/>
    <property type="molecule type" value="Genomic_DNA"/>
</dbReference>
<name>A0A7V4E2U4_UNCW3</name>
<feature type="transmembrane region" description="Helical" evidence="1">
    <location>
        <begin position="32"/>
        <end position="50"/>
    </location>
</feature>
<evidence type="ECO:0008006" key="3">
    <source>
        <dbReference type="Google" id="ProtNLM"/>
    </source>
</evidence>
<keyword evidence="1" id="KW-0812">Transmembrane</keyword>
<keyword evidence="1" id="KW-1133">Transmembrane helix</keyword>
<evidence type="ECO:0000256" key="1">
    <source>
        <dbReference type="SAM" id="Phobius"/>
    </source>
</evidence>
<dbReference type="AlphaFoldDB" id="A0A7V4E2U4"/>
<feature type="transmembrane region" description="Helical" evidence="1">
    <location>
        <begin position="5"/>
        <end position="26"/>
    </location>
</feature>
<reference evidence="2" key="1">
    <citation type="journal article" date="2020" name="mSystems">
        <title>Genome- and Community-Level Interaction Insights into Carbon Utilization and Element Cycling Functions of Hydrothermarchaeota in Hydrothermal Sediment.</title>
        <authorList>
            <person name="Zhou Z."/>
            <person name="Liu Y."/>
            <person name="Xu W."/>
            <person name="Pan J."/>
            <person name="Luo Z.H."/>
            <person name="Li M."/>
        </authorList>
    </citation>
    <scope>NUCLEOTIDE SEQUENCE [LARGE SCALE GENOMIC DNA]</scope>
    <source>
        <strain evidence="2">SpSt-697</strain>
    </source>
</reference>
<feature type="transmembrane region" description="Helical" evidence="1">
    <location>
        <begin position="84"/>
        <end position="110"/>
    </location>
</feature>
<accession>A0A7V4E2U4</accession>
<organism evidence="2">
    <name type="scientific">candidate division WOR-3 bacterium</name>
    <dbReference type="NCBI Taxonomy" id="2052148"/>
    <lineage>
        <taxon>Bacteria</taxon>
        <taxon>Bacteria division WOR-3</taxon>
    </lineage>
</organism>
<protein>
    <recommendedName>
        <fullName evidence="3">CvpA family protein</fullName>
    </recommendedName>
</protein>
<sequence length="159" mass="18805">MSFNIVDLFSLIVISVSAAFQFFRAIDDLSLVFYETIGIIFACYLSNLIFKKFDYQPIFYLLTFIVVFFFSLLLARFFNNYFSFSFGIFTYIFGFFLALIFAWALCHAILKTILIFFWRNPILVYKYKKSLFVSQILFFGFFRELLGLLRVIRGPVSPQ</sequence>
<feature type="transmembrane region" description="Helical" evidence="1">
    <location>
        <begin position="131"/>
        <end position="152"/>
    </location>
</feature>
<proteinExistence type="predicted"/>
<feature type="transmembrane region" description="Helical" evidence="1">
    <location>
        <begin position="57"/>
        <end position="78"/>
    </location>
</feature>
<keyword evidence="1" id="KW-0472">Membrane</keyword>
<evidence type="ECO:0000313" key="2">
    <source>
        <dbReference type="EMBL" id="HGK63314.1"/>
    </source>
</evidence>